<organism evidence="3 4">
    <name type="scientific">Luteimonas lutimaris</name>
    <dbReference type="NCBI Taxonomy" id="698645"/>
    <lineage>
        <taxon>Bacteria</taxon>
        <taxon>Pseudomonadati</taxon>
        <taxon>Pseudomonadota</taxon>
        <taxon>Gammaproteobacteria</taxon>
        <taxon>Lysobacterales</taxon>
        <taxon>Lysobacteraceae</taxon>
        <taxon>Luteimonas</taxon>
    </lineage>
</organism>
<accession>A0ABP7M2P4</accession>
<dbReference type="InterPro" id="IPR036779">
    <property type="entry name" value="LysM_dom_sf"/>
</dbReference>
<comment type="caution">
    <text evidence="3">The sequence shown here is derived from an EMBL/GenBank/DDBJ whole genome shotgun (WGS) entry which is preliminary data.</text>
</comment>
<dbReference type="Proteomes" id="UP001501727">
    <property type="component" value="Unassembled WGS sequence"/>
</dbReference>
<dbReference type="Pfam" id="PF01476">
    <property type="entry name" value="LysM"/>
    <property type="match status" value="1"/>
</dbReference>
<keyword evidence="4" id="KW-1185">Reference proteome</keyword>
<dbReference type="PANTHER" id="PTHR34700:SF4">
    <property type="entry name" value="PHAGE-LIKE ELEMENT PBSX PROTEIN XKDP"/>
    <property type="match status" value="1"/>
</dbReference>
<feature type="compositionally biased region" description="Polar residues" evidence="1">
    <location>
        <begin position="50"/>
        <end position="66"/>
    </location>
</feature>
<feature type="compositionally biased region" description="Low complexity" evidence="1">
    <location>
        <begin position="1"/>
        <end position="15"/>
    </location>
</feature>
<dbReference type="EMBL" id="BAAAZU010000001">
    <property type="protein sequence ID" value="GAA3913158.1"/>
    <property type="molecule type" value="Genomic_DNA"/>
</dbReference>
<dbReference type="RefSeq" id="WP_344758079.1">
    <property type="nucleotide sequence ID" value="NZ_BAAAZU010000001.1"/>
</dbReference>
<name>A0ABP7M2P4_9GAMM</name>
<gene>
    <name evidence="3" type="ORF">GCM10022229_02310</name>
</gene>
<evidence type="ECO:0000313" key="3">
    <source>
        <dbReference type="EMBL" id="GAA3913158.1"/>
    </source>
</evidence>
<evidence type="ECO:0000259" key="2">
    <source>
        <dbReference type="PROSITE" id="PS51782"/>
    </source>
</evidence>
<evidence type="ECO:0000256" key="1">
    <source>
        <dbReference type="SAM" id="MobiDB-lite"/>
    </source>
</evidence>
<dbReference type="PANTHER" id="PTHR34700">
    <property type="entry name" value="POTASSIUM BINDING PROTEIN KBP"/>
    <property type="match status" value="1"/>
</dbReference>
<feature type="region of interest" description="Disordered" evidence="1">
    <location>
        <begin position="1"/>
        <end position="66"/>
    </location>
</feature>
<dbReference type="InterPro" id="IPR018392">
    <property type="entry name" value="LysM"/>
</dbReference>
<protein>
    <submittedName>
        <fullName evidence="3">LysM peptidoglycan-binding domain-containing protein</fullName>
    </submittedName>
</protein>
<reference evidence="4" key="1">
    <citation type="journal article" date="2019" name="Int. J. Syst. Evol. Microbiol.">
        <title>The Global Catalogue of Microorganisms (GCM) 10K type strain sequencing project: providing services to taxonomists for standard genome sequencing and annotation.</title>
        <authorList>
            <consortium name="The Broad Institute Genomics Platform"/>
            <consortium name="The Broad Institute Genome Sequencing Center for Infectious Disease"/>
            <person name="Wu L."/>
            <person name="Ma J."/>
        </authorList>
    </citation>
    <scope>NUCLEOTIDE SEQUENCE [LARGE SCALE GENOMIC DNA]</scope>
    <source>
        <strain evidence="4">JCM 16916</strain>
    </source>
</reference>
<proteinExistence type="predicted"/>
<dbReference type="InterPro" id="IPR052196">
    <property type="entry name" value="Bact_Kbp"/>
</dbReference>
<feature type="domain" description="LysM" evidence="2">
    <location>
        <begin position="66"/>
        <end position="115"/>
    </location>
</feature>
<sequence length="119" mass="12598">MSNPNNPNDPDSLSLAPSGGQGDKKADFSNVKGGSSSTEEPATKPKADFSNVQGGSSSTEETIGEQTYTVQKGDTLSHIAKQFYGNAGNWNRIFEANRDQLDNPDLIKPGQTLKIPQGG</sequence>
<dbReference type="PROSITE" id="PS51782">
    <property type="entry name" value="LYSM"/>
    <property type="match status" value="1"/>
</dbReference>
<dbReference type="SUPFAM" id="SSF54106">
    <property type="entry name" value="LysM domain"/>
    <property type="match status" value="1"/>
</dbReference>
<dbReference type="SMART" id="SM00257">
    <property type="entry name" value="LysM"/>
    <property type="match status" value="1"/>
</dbReference>
<evidence type="ECO:0000313" key="4">
    <source>
        <dbReference type="Proteomes" id="UP001501727"/>
    </source>
</evidence>
<dbReference type="Gene3D" id="3.10.350.10">
    <property type="entry name" value="LysM domain"/>
    <property type="match status" value="1"/>
</dbReference>
<dbReference type="CDD" id="cd00118">
    <property type="entry name" value="LysM"/>
    <property type="match status" value="1"/>
</dbReference>